<keyword evidence="2" id="KW-1185">Reference proteome</keyword>
<sequence length="281" mass="32412">MSKKWYKLVINQIQPIHLGKAVYGVLGETRIFIPGQTVWGALAKAYCINKKLPFEKNKNLFEEITCFYPAFDNQSFLKPRFSGGEFYLGDLPEREFKLLFADTFVSTAVLPETKSAKDESLHEIEYILPRHKKELESTELYKKLTQLGYKNSNLKWVGLIKLEENIKKEIEGMEIYVGGDVRYGFGLMKITKITETYKSMEEDFNIISEIKKGKINNADFPSENITLLNFFCIDNTDVKIEGKIEIIIEKDFYDNNRQNIEGKIVHAGYYAVPGSKILKNI</sequence>
<dbReference type="RefSeq" id="WP_207566895.1">
    <property type="nucleotide sequence ID" value="NZ_CP071446.1"/>
</dbReference>
<evidence type="ECO:0000313" key="1">
    <source>
        <dbReference type="EMBL" id="QTA38174.1"/>
    </source>
</evidence>
<accession>A0ABX7S7I4</accession>
<dbReference type="CDD" id="cd09726">
    <property type="entry name" value="RAMP_I_III"/>
    <property type="match status" value="1"/>
</dbReference>
<protein>
    <submittedName>
        <fullName evidence="1">Uncharacterized protein</fullName>
    </submittedName>
</protein>
<dbReference type="EMBL" id="CP071446">
    <property type="protein sequence ID" value="QTA38174.1"/>
    <property type="molecule type" value="Genomic_DNA"/>
</dbReference>
<organism evidence="1 2">
    <name type="scientific">Thermosipho ferrireducens</name>
    <dbReference type="NCBI Taxonomy" id="2571116"/>
    <lineage>
        <taxon>Bacteria</taxon>
        <taxon>Thermotogati</taxon>
        <taxon>Thermotogota</taxon>
        <taxon>Thermotogae</taxon>
        <taxon>Thermotogales</taxon>
        <taxon>Fervidobacteriaceae</taxon>
        <taxon>Thermosipho</taxon>
    </lineage>
</organism>
<proteinExistence type="predicted"/>
<gene>
    <name evidence="1" type="ORF">JYK00_01135</name>
</gene>
<evidence type="ECO:0000313" key="2">
    <source>
        <dbReference type="Proteomes" id="UP000671862"/>
    </source>
</evidence>
<name>A0ABX7S7I4_9BACT</name>
<reference evidence="1 2" key="1">
    <citation type="submission" date="2021-03" db="EMBL/GenBank/DDBJ databases">
        <title>Thermosipho ferrireducens sp.nov., an anaerobic thermophilic iron-reducing bacterium isolated from a deep-sea hydrothermal sulfide deposits.</title>
        <authorList>
            <person name="Zeng X."/>
            <person name="Chen Y."/>
            <person name="Shao Z."/>
        </authorList>
    </citation>
    <scope>NUCLEOTIDE SEQUENCE [LARGE SCALE GENOMIC DNA]</scope>
    <source>
        <strain evidence="1 2">JL129W03</strain>
    </source>
</reference>
<dbReference type="Proteomes" id="UP000671862">
    <property type="component" value="Chromosome"/>
</dbReference>